<reference evidence="2 3" key="1">
    <citation type="submission" date="2017-01" db="EMBL/GenBank/DDBJ databases">
        <title>Genomic analysis of Xuhuaishuia manganoxidans DY6-4.</title>
        <authorList>
            <person name="Wang X."/>
        </authorList>
    </citation>
    <scope>NUCLEOTIDE SEQUENCE [LARGE SCALE GENOMIC DNA]</scope>
    <source>
        <strain evidence="2 3">DY6-4</strain>
    </source>
</reference>
<accession>A0A1U7DL40</accession>
<feature type="region of interest" description="Disordered" evidence="1">
    <location>
        <begin position="73"/>
        <end position="168"/>
    </location>
</feature>
<proteinExistence type="predicted"/>
<organism evidence="2 3">
    <name type="scientific">Brevirhabdus pacifica</name>
    <dbReference type="NCBI Taxonomy" id="1267768"/>
    <lineage>
        <taxon>Bacteria</taxon>
        <taxon>Pseudomonadati</taxon>
        <taxon>Pseudomonadota</taxon>
        <taxon>Alphaproteobacteria</taxon>
        <taxon>Rhodobacterales</taxon>
        <taxon>Paracoccaceae</taxon>
        <taxon>Brevirhabdus</taxon>
    </lineage>
</organism>
<dbReference type="Proteomes" id="UP000187266">
    <property type="component" value="Chromosome"/>
</dbReference>
<dbReference type="RefSeq" id="WP_076980595.1">
    <property type="nucleotide sequence ID" value="NZ_CP019124.1"/>
</dbReference>
<feature type="compositionally biased region" description="Low complexity" evidence="1">
    <location>
        <begin position="120"/>
        <end position="129"/>
    </location>
</feature>
<dbReference type="AlphaFoldDB" id="A0A1U7DL40"/>
<gene>
    <name evidence="2" type="ORF">BV394_13335</name>
</gene>
<keyword evidence="3" id="KW-1185">Reference proteome</keyword>
<dbReference type="STRING" id="1267768.BV394_13335"/>
<feature type="compositionally biased region" description="Basic and acidic residues" evidence="1">
    <location>
        <begin position="141"/>
        <end position="168"/>
    </location>
</feature>
<feature type="compositionally biased region" description="Basic and acidic residues" evidence="1">
    <location>
        <begin position="73"/>
        <end position="82"/>
    </location>
</feature>
<feature type="compositionally biased region" description="Acidic residues" evidence="1">
    <location>
        <begin position="110"/>
        <end position="119"/>
    </location>
</feature>
<accession>A0A2M9DC99</accession>
<protein>
    <submittedName>
        <fullName evidence="2">Uncharacterized protein</fullName>
    </submittedName>
</protein>
<evidence type="ECO:0000256" key="1">
    <source>
        <dbReference type="SAM" id="MobiDB-lite"/>
    </source>
</evidence>
<evidence type="ECO:0000313" key="3">
    <source>
        <dbReference type="Proteomes" id="UP000187266"/>
    </source>
</evidence>
<sequence length="168" mass="17870">MPRYEFTAIAAPRKGKSGKGVKGREAKFAHALGEVLNEMGADGWDYVRTDMLPCDERSGLLGSTTTDMHMMIFRRELPEQGRRGAGQVRADSRMPAPGRDQAARGATGSDDGDEDEAPMDDAAAAGSAPRAQAPRTSSVEARPESRDKAEPGRAPRVQGEDRGSGGRG</sequence>
<evidence type="ECO:0000313" key="2">
    <source>
        <dbReference type="EMBL" id="APX90578.1"/>
    </source>
</evidence>
<dbReference type="EMBL" id="CP019124">
    <property type="protein sequence ID" value="APX90578.1"/>
    <property type="molecule type" value="Genomic_DNA"/>
</dbReference>
<name>A0A1U7DL40_9RHOB</name>